<keyword evidence="5" id="KW-0411">Iron-sulfur</keyword>
<evidence type="ECO:0000259" key="6">
    <source>
        <dbReference type="PROSITE" id="PS51296"/>
    </source>
</evidence>
<name>A0ABT6CDC2_9SPHN</name>
<dbReference type="InterPro" id="IPR017941">
    <property type="entry name" value="Rieske_2Fe-2S"/>
</dbReference>
<keyword evidence="1" id="KW-0001">2Fe-2S</keyword>
<dbReference type="Gene3D" id="2.102.10.10">
    <property type="entry name" value="Rieske [2Fe-2S] iron-sulphur domain"/>
    <property type="match status" value="1"/>
</dbReference>
<evidence type="ECO:0000313" key="8">
    <source>
        <dbReference type="Proteomes" id="UP001222770"/>
    </source>
</evidence>
<evidence type="ECO:0000256" key="4">
    <source>
        <dbReference type="ARBA" id="ARBA00023004"/>
    </source>
</evidence>
<dbReference type="Proteomes" id="UP001222770">
    <property type="component" value="Unassembled WGS sequence"/>
</dbReference>
<sequence length="354" mass="39370">MGEPTSPVPKLGAKPAGTYLRNCWYVACWADALGEKPLSRVFLEEPVALFRDGDGIAHAIAGRCPHRFAPLGHGTVVDGALMCPYHGLRFDGSGACIHNPHPGGHLPDGRQQVYPLEERHALLWIWMGDPAKADPALIPDFSWLTDPRWEAVRGATLAEGHYELYSDNILDLSHANFVHPALVASAFVEGERRFWQDGETVHAEYVRLDDTLSEGIGGMLGRLGQKQDFYGEVVWHAPAVLYFDFRAGEPGTARQECTLLPSLHAFTPETPDTTHYIWATARDFALGNAEFASGMRAALEYAFQQEDMPIIRDSHRLMRGQDFWDLRPLILNGDGGGVRARRMLQRMIDRESAS</sequence>
<proteinExistence type="predicted"/>
<dbReference type="InterPro" id="IPR044043">
    <property type="entry name" value="VanA_C_cat"/>
</dbReference>
<evidence type="ECO:0000256" key="5">
    <source>
        <dbReference type="ARBA" id="ARBA00023014"/>
    </source>
</evidence>
<dbReference type="PANTHER" id="PTHR21266">
    <property type="entry name" value="IRON-SULFUR DOMAIN CONTAINING PROTEIN"/>
    <property type="match status" value="1"/>
</dbReference>
<evidence type="ECO:0000256" key="3">
    <source>
        <dbReference type="ARBA" id="ARBA00023002"/>
    </source>
</evidence>
<reference evidence="7 8" key="1">
    <citation type="submission" date="2023-03" db="EMBL/GenBank/DDBJ databases">
        <title>Novosphingobium cyanobacteriorum sp. nov., isolated from a eutrophic reservoir during the Microcystis bloom period.</title>
        <authorList>
            <person name="Kang M."/>
            <person name="Le V."/>
            <person name="Ko S.-R."/>
            <person name="Lee S.-A."/>
            <person name="Ahn C.-Y."/>
        </authorList>
    </citation>
    <scope>NUCLEOTIDE SEQUENCE [LARGE SCALE GENOMIC DNA]</scope>
    <source>
        <strain evidence="7 8">HBC54</strain>
    </source>
</reference>
<gene>
    <name evidence="7" type="ORF">POM99_01305</name>
</gene>
<keyword evidence="7" id="KW-0223">Dioxygenase</keyword>
<evidence type="ECO:0000256" key="2">
    <source>
        <dbReference type="ARBA" id="ARBA00022723"/>
    </source>
</evidence>
<keyword evidence="8" id="KW-1185">Reference proteome</keyword>
<dbReference type="PANTHER" id="PTHR21266:SF60">
    <property type="entry name" value="3-KETOSTEROID-9-ALPHA-MONOOXYGENASE, OXYGENASE COMPONENT"/>
    <property type="match status" value="1"/>
</dbReference>
<accession>A0ABT6CDC2</accession>
<dbReference type="PROSITE" id="PS51296">
    <property type="entry name" value="RIESKE"/>
    <property type="match status" value="1"/>
</dbReference>
<dbReference type="GO" id="GO:0051213">
    <property type="term" value="F:dioxygenase activity"/>
    <property type="evidence" value="ECO:0007669"/>
    <property type="project" value="UniProtKB-KW"/>
</dbReference>
<dbReference type="Pfam" id="PF19112">
    <property type="entry name" value="VanA_C"/>
    <property type="match status" value="1"/>
</dbReference>
<keyword evidence="3" id="KW-0560">Oxidoreductase</keyword>
<dbReference type="Pfam" id="PF00355">
    <property type="entry name" value="Rieske"/>
    <property type="match status" value="1"/>
</dbReference>
<comment type="caution">
    <text evidence="7">The sequence shown here is derived from an EMBL/GenBank/DDBJ whole genome shotgun (WGS) entry which is preliminary data.</text>
</comment>
<evidence type="ECO:0000313" key="7">
    <source>
        <dbReference type="EMBL" id="MDF8331827.1"/>
    </source>
</evidence>
<dbReference type="SUPFAM" id="SSF55961">
    <property type="entry name" value="Bet v1-like"/>
    <property type="match status" value="1"/>
</dbReference>
<organism evidence="7 8">
    <name type="scientific">Novosphingobium cyanobacteriorum</name>
    <dbReference type="NCBI Taxonomy" id="3024215"/>
    <lineage>
        <taxon>Bacteria</taxon>
        <taxon>Pseudomonadati</taxon>
        <taxon>Pseudomonadota</taxon>
        <taxon>Alphaproteobacteria</taxon>
        <taxon>Sphingomonadales</taxon>
        <taxon>Sphingomonadaceae</taxon>
        <taxon>Novosphingobium</taxon>
    </lineage>
</organism>
<dbReference type="InterPro" id="IPR036922">
    <property type="entry name" value="Rieske_2Fe-2S_sf"/>
</dbReference>
<keyword evidence="4" id="KW-0408">Iron</keyword>
<dbReference type="RefSeq" id="WP_277274934.1">
    <property type="nucleotide sequence ID" value="NZ_JAROCY010000001.1"/>
</dbReference>
<evidence type="ECO:0000256" key="1">
    <source>
        <dbReference type="ARBA" id="ARBA00022714"/>
    </source>
</evidence>
<dbReference type="EMBL" id="JAROCY010000001">
    <property type="protein sequence ID" value="MDF8331827.1"/>
    <property type="molecule type" value="Genomic_DNA"/>
</dbReference>
<feature type="domain" description="Rieske" evidence="6">
    <location>
        <begin position="24"/>
        <end position="125"/>
    </location>
</feature>
<dbReference type="SUPFAM" id="SSF50022">
    <property type="entry name" value="ISP domain"/>
    <property type="match status" value="1"/>
</dbReference>
<dbReference type="Gene3D" id="3.90.380.10">
    <property type="entry name" value="Naphthalene 1,2-dioxygenase Alpha Subunit, Chain A, domain 1"/>
    <property type="match status" value="1"/>
</dbReference>
<keyword evidence="2" id="KW-0479">Metal-binding</keyword>
<dbReference type="InterPro" id="IPR050584">
    <property type="entry name" value="Cholesterol_7-desaturase"/>
</dbReference>
<protein>
    <submittedName>
        <fullName evidence="7">Aromatic ring-hydroxylating dioxygenase subunit alpha</fullName>
    </submittedName>
</protein>